<dbReference type="GO" id="GO:0060271">
    <property type="term" value="P:cilium assembly"/>
    <property type="evidence" value="ECO:0007669"/>
    <property type="project" value="TreeGrafter"/>
</dbReference>
<dbReference type="GO" id="GO:0003341">
    <property type="term" value="P:cilium movement"/>
    <property type="evidence" value="ECO:0007669"/>
    <property type="project" value="UniProtKB-ARBA"/>
</dbReference>
<dbReference type="InterPro" id="IPR015943">
    <property type="entry name" value="WD40/YVTN_repeat-like_dom_sf"/>
</dbReference>
<comment type="caution">
    <text evidence="11">The sequence shown here is derived from an EMBL/GenBank/DDBJ whole genome shotgun (WGS) entry which is preliminary data.</text>
</comment>
<evidence type="ECO:0000256" key="9">
    <source>
        <dbReference type="ARBA" id="ARBA00023662"/>
    </source>
</evidence>
<dbReference type="Proteomes" id="UP000886998">
    <property type="component" value="Unassembled WGS sequence"/>
</dbReference>
<comment type="subcellular location">
    <subcellularLocation>
        <location evidence="1">Cytoplasm</location>
        <location evidence="1">Cytoskeleton</location>
        <location evidence="1">Cilium axoneme</location>
    </subcellularLocation>
</comment>
<dbReference type="SUPFAM" id="SSF69322">
    <property type="entry name" value="Tricorn protease domain 2"/>
    <property type="match status" value="1"/>
</dbReference>
<evidence type="ECO:0000256" key="6">
    <source>
        <dbReference type="ARBA" id="ARBA00023212"/>
    </source>
</evidence>
<dbReference type="InterPro" id="IPR036322">
    <property type="entry name" value="WD40_repeat_dom_sf"/>
</dbReference>
<sequence>MDVTSFHLKWTQGKCEERVHFLSENEIAFTCGSNIKICRTDCFSETCIEGPVGGIQCLATNYKKKLLAFSDKARNNYIYIVDYLTFQIISQFNNDGFYDYLRIEFASSTYLFTLEASPHFILTLWNWESGRKIQSISHELPYMDTTSCIFSVHSHLRNMACFLQVDRIHFYDIDDLTEVRLRKHTIYLPLSMDKEGFTTLNSTEVENLTWFDKLNHESWGIHSDLLHSLPLTSCCEDMSEVEIVRLFDYLQNTTRSHCSCHCWLQDSDLLLSTMDGSVLYINFTQNKVKVLHYSEITENKLHACTITCMSVNINGLYAAKYNGDIIFVPEFLEEWNETKMFSLSQYPLYTKFLPDFTDLIIITEKNEILVYSLLSNKLTCLTFGNVEDSVVGVYVPNELYTITAKTNGIIEAWQIKNGIQQFETNIGDMITTMEGSTLLPLALIATYSSYLYIVDASESGMLRTLEILRPCEKPITHICIQNYGKLALLLSEDNKLFILSILPTKNFRLLGYTILIYKIKDMALFSNGLEDASHVFLLCWPKQGVVKNSTILTFELPNDFEDNFNSYWKDESGVLDFDVLKQKEITADHIASNIVVHHQFGVFLAVISENDIQNMTEILDYLFPGNISRSLNVPFDIGNSRLIISPSNNAILIANCKGEMCLWLVNDLETNYVLDISTYAKGSEIPFIKFTAAEDALIIGSQNGDVACYDLSLLMKGNVSDWIIKCESTVSLERKQLIRKESKIVRDDNMIPWDVIMIGKLNEKCLRKLEVKRISVYQRMFLIAEELETLTNENSLLPEEYQWGNEEFILEDKPREDLINEKESTLACYEKYLSDQLSDGLKIISDMKQHCIDNMLQTGNILESLSKGRSLYNYSILNIPENTKSQIQKAFKTSQVEKCLKNLMLGKENNEIEESLNFDLLEGDAMEENIGTEMRKEIFLMQTKEERVNYTYILQYIIFLKRLAFNRNFQKLLEFKKETVNIIRANNLQIKETAKMLGEEHDIWELDEVTECLEIKLHPTEEEIENNSPLKSEEESKISKGIAGYFLEDQWLQALLSPTDAEAQQKLKKMRRDAISRMKKEINKLNKNSLETYQYYESYHERIVDEKLKWDLDILQEELQLFLIIFCTSNQKQMKRGYLFLRNCINNLKMSLKMVESQKIDINALISKMKKVQENLNKEAKLIDSEVLSLSKLSRNKQAFLEAYTKRPRTKLIEETLDPNEVSFKPEYSDFQEINSIKYKPPRVPINFWRDLCLFREQKVKIEGMIDQVIIDHNKYSRSKEDINNLLDKLRANILVKSVFARCMHEKVLDSVIEVPIVYCGNSSQLETEFPSKLAFNLSTFIKKRHIEALNNVMRTAGDENLEALQRKEMTENQIKRNVLKLKCITLEQRDLRIDIETILSLPMGREVQNAIQDPKGFGPHIKINELEKSHEQEKSEIQRKMQNSLDNISRAKNRMENLRRGMNQRLKEIEKLKGNLHELSKLGDKK</sequence>
<reference evidence="11" key="1">
    <citation type="submission" date="2020-08" db="EMBL/GenBank/DDBJ databases">
        <title>Multicomponent nature underlies the extraordinary mechanical properties of spider dragline silk.</title>
        <authorList>
            <person name="Kono N."/>
            <person name="Nakamura H."/>
            <person name="Mori M."/>
            <person name="Yoshida Y."/>
            <person name="Ohtoshi R."/>
            <person name="Malay A.D."/>
            <person name="Moran D.A.P."/>
            <person name="Tomita M."/>
            <person name="Numata K."/>
            <person name="Arakawa K."/>
        </authorList>
    </citation>
    <scope>NUCLEOTIDE SEQUENCE</scope>
</reference>
<keyword evidence="12" id="KW-1185">Reference proteome</keyword>
<dbReference type="SUPFAM" id="SSF50978">
    <property type="entry name" value="WD40 repeat-like"/>
    <property type="match status" value="2"/>
</dbReference>
<proteinExistence type="inferred from homology"/>
<gene>
    <name evidence="11" type="primary">CFAP43_2</name>
    <name evidence="11" type="ORF">TNIN_422741</name>
</gene>
<dbReference type="Gene3D" id="2.130.10.10">
    <property type="entry name" value="YVTN repeat-like/Quinoprotein amine dehydrogenase"/>
    <property type="match status" value="3"/>
</dbReference>
<accession>A0A8X6XH97</accession>
<dbReference type="GO" id="GO:0005930">
    <property type="term" value="C:axoneme"/>
    <property type="evidence" value="ECO:0007669"/>
    <property type="project" value="UniProtKB-SubCell"/>
</dbReference>
<evidence type="ECO:0000256" key="5">
    <source>
        <dbReference type="ARBA" id="ARBA00023054"/>
    </source>
</evidence>
<protein>
    <recommendedName>
        <fullName evidence="9">Cilia- and flagella-associated protein 43</fullName>
    </recommendedName>
</protein>
<evidence type="ECO:0000313" key="11">
    <source>
        <dbReference type="EMBL" id="GFY53813.1"/>
    </source>
</evidence>
<dbReference type="EMBL" id="BMAV01009507">
    <property type="protein sequence ID" value="GFY53813.1"/>
    <property type="molecule type" value="Genomic_DNA"/>
</dbReference>
<keyword evidence="7" id="KW-0966">Cell projection</keyword>
<evidence type="ECO:0000256" key="10">
    <source>
        <dbReference type="SAM" id="Coils"/>
    </source>
</evidence>
<keyword evidence="4" id="KW-0677">Repeat</keyword>
<evidence type="ECO:0000313" key="12">
    <source>
        <dbReference type="Proteomes" id="UP000886998"/>
    </source>
</evidence>
<keyword evidence="5 10" id="KW-0175">Coiled coil</keyword>
<name>A0A8X6XH97_9ARAC</name>
<evidence type="ECO:0000256" key="4">
    <source>
        <dbReference type="ARBA" id="ARBA00022737"/>
    </source>
</evidence>
<dbReference type="PANTHER" id="PTHR14885">
    <property type="entry name" value="CILIA- AND FLAGELLA-ASSOCIATED PROTEIN 43-RELATED"/>
    <property type="match status" value="1"/>
</dbReference>
<keyword evidence="3" id="KW-0853">WD repeat</keyword>
<feature type="coiled-coil region" evidence="10">
    <location>
        <begin position="1424"/>
        <end position="1483"/>
    </location>
</feature>
<keyword evidence="11" id="KW-0969">Cilium</keyword>
<evidence type="ECO:0000256" key="1">
    <source>
        <dbReference type="ARBA" id="ARBA00004430"/>
    </source>
</evidence>
<evidence type="ECO:0000256" key="8">
    <source>
        <dbReference type="ARBA" id="ARBA00023605"/>
    </source>
</evidence>
<evidence type="ECO:0000256" key="7">
    <source>
        <dbReference type="ARBA" id="ARBA00023273"/>
    </source>
</evidence>
<dbReference type="PANTHER" id="PTHR14885:SF1">
    <property type="entry name" value="CILIA- AND FLAGELLA-ASSOCIATED PROTEIN 43"/>
    <property type="match status" value="1"/>
</dbReference>
<keyword evidence="6" id="KW-0206">Cytoskeleton</keyword>
<comment type="similarity">
    <text evidence="8">Belongs to the CFAP43 family.</text>
</comment>
<keyword evidence="11" id="KW-0282">Flagellum</keyword>
<keyword evidence="2" id="KW-0963">Cytoplasm</keyword>
<dbReference type="OrthoDB" id="535167at2759"/>
<organism evidence="11 12">
    <name type="scientific">Trichonephila inaurata madagascariensis</name>
    <dbReference type="NCBI Taxonomy" id="2747483"/>
    <lineage>
        <taxon>Eukaryota</taxon>
        <taxon>Metazoa</taxon>
        <taxon>Ecdysozoa</taxon>
        <taxon>Arthropoda</taxon>
        <taxon>Chelicerata</taxon>
        <taxon>Arachnida</taxon>
        <taxon>Araneae</taxon>
        <taxon>Araneomorphae</taxon>
        <taxon>Entelegynae</taxon>
        <taxon>Araneoidea</taxon>
        <taxon>Nephilidae</taxon>
        <taxon>Trichonephila</taxon>
        <taxon>Trichonephila inaurata</taxon>
    </lineage>
</organism>
<evidence type="ECO:0000256" key="2">
    <source>
        <dbReference type="ARBA" id="ARBA00022490"/>
    </source>
</evidence>
<feature type="coiled-coil region" evidence="10">
    <location>
        <begin position="1155"/>
        <end position="1182"/>
    </location>
</feature>
<evidence type="ECO:0000256" key="3">
    <source>
        <dbReference type="ARBA" id="ARBA00022574"/>
    </source>
</evidence>